<keyword evidence="2" id="KW-1185">Reference proteome</keyword>
<proteinExistence type="predicted"/>
<evidence type="ECO:0000313" key="2">
    <source>
        <dbReference type="Proteomes" id="UP001341281"/>
    </source>
</evidence>
<dbReference type="EMBL" id="CP144751">
    <property type="protein sequence ID" value="WVZ87806.1"/>
    <property type="molecule type" value="Genomic_DNA"/>
</dbReference>
<dbReference type="AlphaFoldDB" id="A0AAQ3X7X4"/>
<sequence>MEADVPIATATPRLAQSESPSATYISRGVGPSVIIIQRSAAVLLKTKIRVLPKILEIVDPLPIVVALAALRDMGFELLQY</sequence>
<name>A0AAQ3X7X4_PASNO</name>
<accession>A0AAQ3X7X4</accession>
<gene>
    <name evidence="1" type="ORF">U9M48_034387</name>
</gene>
<organism evidence="1 2">
    <name type="scientific">Paspalum notatum var. saurae</name>
    <dbReference type="NCBI Taxonomy" id="547442"/>
    <lineage>
        <taxon>Eukaryota</taxon>
        <taxon>Viridiplantae</taxon>
        <taxon>Streptophyta</taxon>
        <taxon>Embryophyta</taxon>
        <taxon>Tracheophyta</taxon>
        <taxon>Spermatophyta</taxon>
        <taxon>Magnoliopsida</taxon>
        <taxon>Liliopsida</taxon>
        <taxon>Poales</taxon>
        <taxon>Poaceae</taxon>
        <taxon>PACMAD clade</taxon>
        <taxon>Panicoideae</taxon>
        <taxon>Andropogonodae</taxon>
        <taxon>Paspaleae</taxon>
        <taxon>Paspalinae</taxon>
        <taxon>Paspalum</taxon>
    </lineage>
</organism>
<dbReference type="Proteomes" id="UP001341281">
    <property type="component" value="Chromosome 07"/>
</dbReference>
<protein>
    <submittedName>
        <fullName evidence="1">Uncharacterized protein</fullName>
    </submittedName>
</protein>
<evidence type="ECO:0000313" key="1">
    <source>
        <dbReference type="EMBL" id="WVZ87806.1"/>
    </source>
</evidence>
<reference evidence="1 2" key="1">
    <citation type="submission" date="2024-02" db="EMBL/GenBank/DDBJ databases">
        <title>High-quality chromosome-scale genome assembly of Pensacola bahiagrass (Paspalum notatum Flugge var. saurae).</title>
        <authorList>
            <person name="Vega J.M."/>
            <person name="Podio M."/>
            <person name="Orjuela J."/>
            <person name="Siena L.A."/>
            <person name="Pessino S.C."/>
            <person name="Combes M.C."/>
            <person name="Mariac C."/>
            <person name="Albertini E."/>
            <person name="Pupilli F."/>
            <person name="Ortiz J.P.A."/>
            <person name="Leblanc O."/>
        </authorList>
    </citation>
    <scope>NUCLEOTIDE SEQUENCE [LARGE SCALE GENOMIC DNA]</scope>
    <source>
        <strain evidence="1">R1</strain>
        <tissue evidence="1">Leaf</tissue>
    </source>
</reference>